<dbReference type="GeneID" id="63770991"/>
<name>A0A1Y2E5F9_9PEZI</name>
<dbReference type="Pfam" id="PF04646">
    <property type="entry name" value="DUF604"/>
    <property type="match status" value="1"/>
</dbReference>
<feature type="compositionally biased region" description="Polar residues" evidence="1">
    <location>
        <begin position="1"/>
        <end position="10"/>
    </location>
</feature>
<feature type="non-terminal residue" evidence="2">
    <location>
        <position position="1"/>
    </location>
</feature>
<dbReference type="AlphaFoldDB" id="A0A1Y2E5F9"/>
<dbReference type="InterPro" id="IPR006740">
    <property type="entry name" value="DUF604"/>
</dbReference>
<feature type="non-terminal residue" evidence="2">
    <location>
        <position position="451"/>
    </location>
</feature>
<dbReference type="InParanoid" id="A0A1Y2E5F9"/>
<proteinExistence type="predicted"/>
<keyword evidence="3" id="KW-1185">Reference proteome</keyword>
<dbReference type="RefSeq" id="XP_040717548.1">
    <property type="nucleotide sequence ID" value="XM_040854779.1"/>
</dbReference>
<gene>
    <name evidence="2" type="ORF">BCR38DRAFT_322362</name>
</gene>
<accession>A0A1Y2E5F9</accession>
<sequence>PVQPPTTGSDNSDDPRPPPTPGQCIQELDFLRQSQPQLKLSDRVSYSRRCIQPVFSGSNRTEVGNISDSLFGHQILVNIEQCQDVRLPRCVPIRLPVSKPYPRKKYPHFIFGIATDYTRLAGSLDGFAHWLSNTDSKLVAVVTDMHMHNSTQINNLKLDFQHAGVDVVFEKPFDAKHSTSQSHFMVLVHMLALGDAASAPTRWYGLLDDDTFYPSLHPLDDALSALDHNRDFYVGTLSEDFNAIRNFGFMAFGGAGAYISAPLARKLGANAAACVERPTEGDIILRDCVYRHSKAKLTMLPGLYQQDMKGDASGFFESGVQALNFHHWKSWFKAPVVKMAATANYCGDCLMQRWRFGVDEVLANGYSIAKYRDGLETLDLDRMEGTWEQASHNFDFSIGPFRQRLGPELKKSYRLEEAKIEESRAGGLRQLYVHRGNHSSGEFDEVVELVW</sequence>
<protein>
    <recommendedName>
        <fullName evidence="4">Glycosyltransferase family 31 protein</fullName>
    </recommendedName>
</protein>
<feature type="region of interest" description="Disordered" evidence="1">
    <location>
        <begin position="1"/>
        <end position="23"/>
    </location>
</feature>
<evidence type="ECO:0000256" key="1">
    <source>
        <dbReference type="SAM" id="MobiDB-lite"/>
    </source>
</evidence>
<dbReference type="PANTHER" id="PTHR10811">
    <property type="entry name" value="FRINGE-RELATED"/>
    <property type="match status" value="1"/>
</dbReference>
<reference evidence="2 3" key="1">
    <citation type="submission" date="2016-07" db="EMBL/GenBank/DDBJ databases">
        <title>Pervasive Adenine N6-methylation of Active Genes in Fungi.</title>
        <authorList>
            <consortium name="DOE Joint Genome Institute"/>
            <person name="Mondo S.J."/>
            <person name="Dannebaum R.O."/>
            <person name="Kuo R.C."/>
            <person name="Labutti K."/>
            <person name="Haridas S."/>
            <person name="Kuo A."/>
            <person name="Salamov A."/>
            <person name="Ahrendt S.R."/>
            <person name="Lipzen A."/>
            <person name="Sullivan W."/>
            <person name="Andreopoulos W.B."/>
            <person name="Clum A."/>
            <person name="Lindquist E."/>
            <person name="Daum C."/>
            <person name="Ramamoorthy G.K."/>
            <person name="Gryganskyi A."/>
            <person name="Culley D."/>
            <person name="Magnuson J.K."/>
            <person name="James T.Y."/>
            <person name="O'Malley M.A."/>
            <person name="Stajich J.E."/>
            <person name="Spatafora J.W."/>
            <person name="Visel A."/>
            <person name="Grigoriev I.V."/>
        </authorList>
    </citation>
    <scope>NUCLEOTIDE SEQUENCE [LARGE SCALE GENOMIC DNA]</scope>
    <source>
        <strain evidence="2 3">CBS 129021</strain>
    </source>
</reference>
<dbReference type="Gene3D" id="3.90.550.50">
    <property type="match status" value="1"/>
</dbReference>
<dbReference type="OrthoDB" id="414175at2759"/>
<dbReference type="Proteomes" id="UP000193689">
    <property type="component" value="Unassembled WGS sequence"/>
</dbReference>
<dbReference type="EMBL" id="MCFJ01000005">
    <property type="protein sequence ID" value="ORY66584.1"/>
    <property type="molecule type" value="Genomic_DNA"/>
</dbReference>
<evidence type="ECO:0000313" key="3">
    <source>
        <dbReference type="Proteomes" id="UP000193689"/>
    </source>
</evidence>
<dbReference type="STRING" id="1141098.A0A1Y2E5F9"/>
<organism evidence="2 3">
    <name type="scientific">Pseudomassariella vexata</name>
    <dbReference type="NCBI Taxonomy" id="1141098"/>
    <lineage>
        <taxon>Eukaryota</taxon>
        <taxon>Fungi</taxon>
        <taxon>Dikarya</taxon>
        <taxon>Ascomycota</taxon>
        <taxon>Pezizomycotina</taxon>
        <taxon>Sordariomycetes</taxon>
        <taxon>Xylariomycetidae</taxon>
        <taxon>Amphisphaeriales</taxon>
        <taxon>Pseudomassariaceae</taxon>
        <taxon>Pseudomassariella</taxon>
    </lineage>
</organism>
<evidence type="ECO:0000313" key="2">
    <source>
        <dbReference type="EMBL" id="ORY66584.1"/>
    </source>
</evidence>
<comment type="caution">
    <text evidence="2">The sequence shown here is derived from an EMBL/GenBank/DDBJ whole genome shotgun (WGS) entry which is preliminary data.</text>
</comment>
<evidence type="ECO:0008006" key="4">
    <source>
        <dbReference type="Google" id="ProtNLM"/>
    </source>
</evidence>